<evidence type="ECO:0000313" key="1">
    <source>
        <dbReference type="EMBL" id="PSJ64214.1"/>
    </source>
</evidence>
<dbReference type="InterPro" id="IPR036513">
    <property type="entry name" value="STAS_dom_sf"/>
</dbReference>
<dbReference type="Proteomes" id="UP000240653">
    <property type="component" value="Unassembled WGS sequence"/>
</dbReference>
<protein>
    <submittedName>
        <fullName evidence="1">STAS/SEC14 domain-containing protein</fullName>
    </submittedName>
</protein>
<dbReference type="OrthoDB" id="5457369at2"/>
<keyword evidence="2" id="KW-1185">Reference proteome</keyword>
<dbReference type="Pfam" id="PF11964">
    <property type="entry name" value="SpoIIAA-like"/>
    <property type="match status" value="1"/>
</dbReference>
<gene>
    <name evidence="1" type="ORF">C7I85_01000</name>
</gene>
<proteinExistence type="predicted"/>
<dbReference type="Gene3D" id="3.40.50.10600">
    <property type="entry name" value="SpoIIaa-like domains"/>
    <property type="match status" value="1"/>
</dbReference>
<dbReference type="AlphaFoldDB" id="A0A2P7SNZ6"/>
<dbReference type="SUPFAM" id="SSF52091">
    <property type="entry name" value="SpoIIaa-like"/>
    <property type="match status" value="1"/>
</dbReference>
<dbReference type="EMBL" id="PXYL01000001">
    <property type="protein sequence ID" value="PSJ64214.1"/>
    <property type="molecule type" value="Genomic_DNA"/>
</dbReference>
<reference evidence="1 2" key="1">
    <citation type="submission" date="2018-03" db="EMBL/GenBank/DDBJ databases">
        <title>The draft genome of Mesorhizobium soli JCM 19897.</title>
        <authorList>
            <person name="Li L."/>
            <person name="Liu L."/>
            <person name="Liang L."/>
            <person name="Wang T."/>
            <person name="Zhang X."/>
        </authorList>
    </citation>
    <scope>NUCLEOTIDE SEQUENCE [LARGE SCALE GENOMIC DNA]</scope>
    <source>
        <strain evidence="1 2">JCM 19897</strain>
    </source>
</reference>
<comment type="caution">
    <text evidence="1">The sequence shown here is derived from an EMBL/GenBank/DDBJ whole genome shotgun (WGS) entry which is preliminary data.</text>
</comment>
<dbReference type="InterPro" id="IPR021866">
    <property type="entry name" value="SpoIIAA-like"/>
</dbReference>
<evidence type="ECO:0000313" key="2">
    <source>
        <dbReference type="Proteomes" id="UP000240653"/>
    </source>
</evidence>
<sequence length="134" mass="15357">MGMADYVPAVRRIETNRPDAYAFELTGRITAADIENLYGLLEGAYELHDRIDLLIRIVDYDGAEWLDVSRKTRSEGRQHALEHVRRCAAVGEPNWTIYARALLVIATTVEIRHFASEEEEKAWSWLDALPVDEK</sequence>
<name>A0A2P7SNZ6_9HYPH</name>
<organism evidence="1 2">
    <name type="scientific">Pseudaminobacter soli</name>
    <name type="common">ex Li et al. 2025</name>
    <dbReference type="NCBI Taxonomy" id="1295366"/>
    <lineage>
        <taxon>Bacteria</taxon>
        <taxon>Pseudomonadati</taxon>
        <taxon>Pseudomonadota</taxon>
        <taxon>Alphaproteobacteria</taxon>
        <taxon>Hyphomicrobiales</taxon>
        <taxon>Phyllobacteriaceae</taxon>
        <taxon>Pseudaminobacter</taxon>
    </lineage>
</organism>
<dbReference type="InterPro" id="IPR038396">
    <property type="entry name" value="SpoIIAA-like_sf"/>
</dbReference>
<accession>A0A2P7SNZ6</accession>